<keyword evidence="4" id="KW-0408">Iron</keyword>
<evidence type="ECO:0000313" key="7">
    <source>
        <dbReference type="Proteomes" id="UP001287356"/>
    </source>
</evidence>
<dbReference type="PANTHER" id="PTHR10209:SF812">
    <property type="entry name" value="2OG-FE(II) OXYGENASE FAMILY, PUTATIVE (AFU_ORTHOLOGUE AFUA_3G14880)-RELATED"/>
    <property type="match status" value="1"/>
</dbReference>
<comment type="caution">
    <text evidence="6">The sequence shown here is derived from an EMBL/GenBank/DDBJ whole genome shotgun (WGS) entry which is preliminary data.</text>
</comment>
<dbReference type="Pfam" id="PF03171">
    <property type="entry name" value="2OG-FeII_Oxy"/>
    <property type="match status" value="1"/>
</dbReference>
<evidence type="ECO:0000259" key="5">
    <source>
        <dbReference type="Pfam" id="PF03171"/>
    </source>
</evidence>
<sequence length="186" mass="20363">MAGIDGDFTSISALDISLASSPSTKAQFLSEMRNALLEVATVHSKHFLGYNSMGAESTSARTEHNESIAWPDEAALPHFRKTIETYRLEIQSLAADFTLLIKQSLGLPPTTLTRFLNNSPFNRFKITSYFPPPPSPSTDINPNQQGVGAHKDSVFMTYLLQAGEHNCLEVQNKSGAWILVPPILGT</sequence>
<evidence type="ECO:0000256" key="4">
    <source>
        <dbReference type="ARBA" id="ARBA00023004"/>
    </source>
</evidence>
<accession>A0AAE0N537</accession>
<proteinExistence type="inferred from homology"/>
<evidence type="ECO:0000313" key="6">
    <source>
        <dbReference type="EMBL" id="KAK3371051.1"/>
    </source>
</evidence>
<keyword evidence="7" id="KW-1185">Reference proteome</keyword>
<protein>
    <submittedName>
        <fullName evidence="6">1-aminocyclopropane-1-carboxylate oxidase</fullName>
    </submittedName>
</protein>
<dbReference type="InterPro" id="IPR044861">
    <property type="entry name" value="IPNS-like_FE2OG_OXY"/>
</dbReference>
<dbReference type="Gene3D" id="2.60.120.330">
    <property type="entry name" value="B-lactam Antibiotic, Isopenicillin N Synthase, Chain"/>
    <property type="match status" value="1"/>
</dbReference>
<dbReference type="EMBL" id="JAULSN010000005">
    <property type="protein sequence ID" value="KAK3371051.1"/>
    <property type="molecule type" value="Genomic_DNA"/>
</dbReference>
<comment type="similarity">
    <text evidence="1">Belongs to the iron/ascorbate-dependent oxidoreductase family.</text>
</comment>
<dbReference type="PANTHER" id="PTHR10209">
    <property type="entry name" value="OXIDOREDUCTASE, 2OG-FE II OXYGENASE FAMILY PROTEIN"/>
    <property type="match status" value="1"/>
</dbReference>
<dbReference type="SUPFAM" id="SSF51197">
    <property type="entry name" value="Clavaminate synthase-like"/>
    <property type="match status" value="1"/>
</dbReference>
<name>A0AAE0N537_9PEZI</name>
<evidence type="ECO:0000256" key="1">
    <source>
        <dbReference type="ARBA" id="ARBA00008056"/>
    </source>
</evidence>
<organism evidence="6 7">
    <name type="scientific">Lasiosphaeria ovina</name>
    <dbReference type="NCBI Taxonomy" id="92902"/>
    <lineage>
        <taxon>Eukaryota</taxon>
        <taxon>Fungi</taxon>
        <taxon>Dikarya</taxon>
        <taxon>Ascomycota</taxon>
        <taxon>Pezizomycotina</taxon>
        <taxon>Sordariomycetes</taxon>
        <taxon>Sordariomycetidae</taxon>
        <taxon>Sordariales</taxon>
        <taxon>Lasiosphaeriaceae</taxon>
        <taxon>Lasiosphaeria</taxon>
    </lineage>
</organism>
<keyword evidence="2" id="KW-0479">Metal-binding</keyword>
<dbReference type="AlphaFoldDB" id="A0AAE0N537"/>
<feature type="domain" description="Isopenicillin N synthase-like Fe(2+) 2OG dioxygenase" evidence="5">
    <location>
        <begin position="126"/>
        <end position="183"/>
    </location>
</feature>
<dbReference type="InterPro" id="IPR027443">
    <property type="entry name" value="IPNS-like_sf"/>
</dbReference>
<dbReference type="GO" id="GO:0016491">
    <property type="term" value="F:oxidoreductase activity"/>
    <property type="evidence" value="ECO:0007669"/>
    <property type="project" value="UniProtKB-KW"/>
</dbReference>
<reference evidence="6" key="2">
    <citation type="submission" date="2023-06" db="EMBL/GenBank/DDBJ databases">
        <authorList>
            <consortium name="Lawrence Berkeley National Laboratory"/>
            <person name="Haridas S."/>
            <person name="Hensen N."/>
            <person name="Bonometti L."/>
            <person name="Westerberg I."/>
            <person name="Brannstrom I.O."/>
            <person name="Guillou S."/>
            <person name="Cros-Aarteil S."/>
            <person name="Calhoun S."/>
            <person name="Kuo A."/>
            <person name="Mondo S."/>
            <person name="Pangilinan J."/>
            <person name="Riley R."/>
            <person name="Labutti K."/>
            <person name="Andreopoulos B."/>
            <person name="Lipzen A."/>
            <person name="Chen C."/>
            <person name="Yanf M."/>
            <person name="Daum C."/>
            <person name="Ng V."/>
            <person name="Clum A."/>
            <person name="Steindorff A."/>
            <person name="Ohm R."/>
            <person name="Martin F."/>
            <person name="Silar P."/>
            <person name="Natvig D."/>
            <person name="Lalanne C."/>
            <person name="Gautier V."/>
            <person name="Ament-Velasquez S.L."/>
            <person name="Kruys A."/>
            <person name="Hutchinson M.I."/>
            <person name="Powell A.J."/>
            <person name="Barry K."/>
            <person name="Miller A.N."/>
            <person name="Grigoriev I.V."/>
            <person name="Debuchy R."/>
            <person name="Gladieux P."/>
            <person name="Thoren M.H."/>
            <person name="Johannesson H."/>
        </authorList>
    </citation>
    <scope>NUCLEOTIDE SEQUENCE</scope>
    <source>
        <strain evidence="6">CBS 958.72</strain>
    </source>
</reference>
<keyword evidence="3" id="KW-0560">Oxidoreductase</keyword>
<evidence type="ECO:0000256" key="2">
    <source>
        <dbReference type="ARBA" id="ARBA00022723"/>
    </source>
</evidence>
<dbReference type="Proteomes" id="UP001287356">
    <property type="component" value="Unassembled WGS sequence"/>
</dbReference>
<reference evidence="6" key="1">
    <citation type="journal article" date="2023" name="Mol. Phylogenet. Evol.">
        <title>Genome-scale phylogeny and comparative genomics of the fungal order Sordariales.</title>
        <authorList>
            <person name="Hensen N."/>
            <person name="Bonometti L."/>
            <person name="Westerberg I."/>
            <person name="Brannstrom I.O."/>
            <person name="Guillou S."/>
            <person name="Cros-Aarteil S."/>
            <person name="Calhoun S."/>
            <person name="Haridas S."/>
            <person name="Kuo A."/>
            <person name="Mondo S."/>
            <person name="Pangilinan J."/>
            <person name="Riley R."/>
            <person name="LaButti K."/>
            <person name="Andreopoulos B."/>
            <person name="Lipzen A."/>
            <person name="Chen C."/>
            <person name="Yan M."/>
            <person name="Daum C."/>
            <person name="Ng V."/>
            <person name="Clum A."/>
            <person name="Steindorff A."/>
            <person name="Ohm R.A."/>
            <person name="Martin F."/>
            <person name="Silar P."/>
            <person name="Natvig D.O."/>
            <person name="Lalanne C."/>
            <person name="Gautier V."/>
            <person name="Ament-Velasquez S.L."/>
            <person name="Kruys A."/>
            <person name="Hutchinson M.I."/>
            <person name="Powell A.J."/>
            <person name="Barry K."/>
            <person name="Miller A.N."/>
            <person name="Grigoriev I.V."/>
            <person name="Debuchy R."/>
            <person name="Gladieux P."/>
            <person name="Hiltunen Thoren M."/>
            <person name="Johannesson H."/>
        </authorList>
    </citation>
    <scope>NUCLEOTIDE SEQUENCE</scope>
    <source>
        <strain evidence="6">CBS 958.72</strain>
    </source>
</reference>
<dbReference type="GO" id="GO:0046872">
    <property type="term" value="F:metal ion binding"/>
    <property type="evidence" value="ECO:0007669"/>
    <property type="project" value="UniProtKB-KW"/>
</dbReference>
<evidence type="ECO:0000256" key="3">
    <source>
        <dbReference type="ARBA" id="ARBA00023002"/>
    </source>
</evidence>
<gene>
    <name evidence="6" type="ORF">B0T24DRAFT_650192</name>
</gene>